<dbReference type="SUPFAM" id="SSF51445">
    <property type="entry name" value="(Trans)glycosidases"/>
    <property type="match status" value="1"/>
</dbReference>
<evidence type="ECO:0000256" key="6">
    <source>
        <dbReference type="ARBA" id="ARBA00041614"/>
    </source>
</evidence>
<keyword evidence="10" id="KW-1185">Reference proteome</keyword>
<feature type="domain" description="Glycoside hydrolase family 2 immunoglobulin-like beta-sandwich" evidence="7">
    <location>
        <begin position="14"/>
        <end position="80"/>
    </location>
</feature>
<protein>
    <recommendedName>
        <fullName evidence="5">Beta-mannosidase B</fullName>
    </recommendedName>
    <alternativeName>
        <fullName evidence="6">Mannanase B</fullName>
    </alternativeName>
</protein>
<keyword evidence="2" id="KW-0326">Glycosidase</keyword>
<dbReference type="InterPro" id="IPR041447">
    <property type="entry name" value="Mannosidase_ig"/>
</dbReference>
<comment type="similarity">
    <text evidence="4">Belongs to the glycosyl hydrolase 2 family. Beta-mannosidase B subfamily.</text>
</comment>
<evidence type="ECO:0000256" key="5">
    <source>
        <dbReference type="ARBA" id="ARBA00041069"/>
    </source>
</evidence>
<dbReference type="PANTHER" id="PTHR43730">
    <property type="entry name" value="BETA-MANNOSIDASE"/>
    <property type="match status" value="1"/>
</dbReference>
<feature type="domain" description="Mannosidase Ig/CBM-like" evidence="8">
    <location>
        <begin position="479"/>
        <end position="585"/>
    </location>
</feature>
<name>A0ABR3Y0J6_9PEZI</name>
<dbReference type="InterPro" id="IPR017853">
    <property type="entry name" value="GH"/>
</dbReference>
<dbReference type="Pfam" id="PF17786">
    <property type="entry name" value="Mannosidase_ig"/>
    <property type="match status" value="1"/>
</dbReference>
<keyword evidence="3" id="KW-0624">Polysaccharide degradation</keyword>
<evidence type="ECO:0000256" key="2">
    <source>
        <dbReference type="ARBA" id="ARBA00023295"/>
    </source>
</evidence>
<dbReference type="Gene3D" id="2.60.40.10">
    <property type="entry name" value="Immunoglobulins"/>
    <property type="match status" value="1"/>
</dbReference>
<evidence type="ECO:0000259" key="8">
    <source>
        <dbReference type="Pfam" id="PF17786"/>
    </source>
</evidence>
<dbReference type="Pfam" id="PF00703">
    <property type="entry name" value="Glyco_hydro_2"/>
    <property type="match status" value="1"/>
</dbReference>
<dbReference type="InterPro" id="IPR036156">
    <property type="entry name" value="Beta-gal/glucu_dom_sf"/>
</dbReference>
<evidence type="ECO:0000256" key="4">
    <source>
        <dbReference type="ARBA" id="ARBA00038429"/>
    </source>
</evidence>
<evidence type="ECO:0000259" key="7">
    <source>
        <dbReference type="Pfam" id="PF00703"/>
    </source>
</evidence>
<evidence type="ECO:0000313" key="9">
    <source>
        <dbReference type="EMBL" id="KAL1881475.1"/>
    </source>
</evidence>
<organism evidence="9 10">
    <name type="scientific">Phialemonium thermophilum</name>
    <dbReference type="NCBI Taxonomy" id="223376"/>
    <lineage>
        <taxon>Eukaryota</taxon>
        <taxon>Fungi</taxon>
        <taxon>Dikarya</taxon>
        <taxon>Ascomycota</taxon>
        <taxon>Pezizomycotina</taxon>
        <taxon>Sordariomycetes</taxon>
        <taxon>Sordariomycetidae</taxon>
        <taxon>Cephalothecales</taxon>
        <taxon>Cephalothecaceae</taxon>
        <taxon>Phialemonium</taxon>
    </lineage>
</organism>
<evidence type="ECO:0000256" key="1">
    <source>
        <dbReference type="ARBA" id="ARBA00023277"/>
    </source>
</evidence>
<accession>A0ABR3Y0J6</accession>
<keyword evidence="2" id="KW-0378">Hydrolase</keyword>
<gene>
    <name evidence="9" type="ORF">VTK73DRAFT_3537</name>
</gene>
<dbReference type="InterPro" id="IPR013783">
    <property type="entry name" value="Ig-like_fold"/>
</dbReference>
<evidence type="ECO:0000256" key="3">
    <source>
        <dbReference type="ARBA" id="ARBA00023326"/>
    </source>
</evidence>
<dbReference type="InterPro" id="IPR006102">
    <property type="entry name" value="Ig-like_GH2"/>
</dbReference>
<dbReference type="EMBL" id="JAZHXJ010000021">
    <property type="protein sequence ID" value="KAL1881475.1"/>
    <property type="molecule type" value="Genomic_DNA"/>
</dbReference>
<sequence length="657" mass="74245">MVEATLLYSQQVQQKVQLESKDSHKTKNGAETYTAYFEVDQPKVWWPHGYGSQPLYEILLHVIGEDGSTVLATESKKIGICRTELVQDDDNFGRSFFFRINGVDVFAGGSCWVPADSFATRVSAERYRDWIRLVRDGNQVMLRVWGGGLYEADAFYDACDELGVLVWQDFAFACANYPAYPDYLRSVEREARQNVQRLRHHPSLIIWAGNNEDYQIVERYGLEYKPEDHDPTSWLKTGFPARYIYEHLLPRVVEEESPGTIYRPSSPWGNGKSTTLQVDPTIGGVHEWNVWNGPMRLLQDLPDMGGRFISEFGMEAYPHVETLRACISDSAQRYPGSMVVDFHNKAVGHERRLGAYLVENYRLPCRLADTVVTDTTAGITGMASNPKTTTTSRQCGGVLAWQLNDCWPCISWSIADSRMVRKPAFYAIRRALQRPLAVGVHRVLPQRDWTMRRADGRLWQRDTGHLDPAAGWRRGESTVFDVWVASSSIGPDPIIAHVVVRFISVSTGADVRSEWGKTVSVMPNQTTEVFSRSSVVVDSREQTRAPGRDFSSSLGEVDPFIIRAIVYVDGRLVSSDTSWPEPIKYLDLRDRGVRLNYNSDNSVAVTAEKPVKGFVFMEEKGVALSDNGFDVIPGEKPKVVRVEGLDVQELEWTFVQE</sequence>
<reference evidence="9 10" key="1">
    <citation type="journal article" date="2024" name="Commun. Biol.">
        <title>Comparative genomic analysis of thermophilic fungi reveals convergent evolutionary adaptations and gene losses.</title>
        <authorList>
            <person name="Steindorff A.S."/>
            <person name="Aguilar-Pontes M.V."/>
            <person name="Robinson A.J."/>
            <person name="Andreopoulos B."/>
            <person name="LaButti K."/>
            <person name="Kuo A."/>
            <person name="Mondo S."/>
            <person name="Riley R."/>
            <person name="Otillar R."/>
            <person name="Haridas S."/>
            <person name="Lipzen A."/>
            <person name="Grimwood J."/>
            <person name="Schmutz J."/>
            <person name="Clum A."/>
            <person name="Reid I.D."/>
            <person name="Moisan M.C."/>
            <person name="Butler G."/>
            <person name="Nguyen T.T.M."/>
            <person name="Dewar K."/>
            <person name="Conant G."/>
            <person name="Drula E."/>
            <person name="Henrissat B."/>
            <person name="Hansel C."/>
            <person name="Singer S."/>
            <person name="Hutchinson M.I."/>
            <person name="de Vries R.P."/>
            <person name="Natvig D.O."/>
            <person name="Powell A.J."/>
            <person name="Tsang A."/>
            <person name="Grigoriev I.V."/>
        </authorList>
    </citation>
    <scope>NUCLEOTIDE SEQUENCE [LARGE SCALE GENOMIC DNA]</scope>
    <source>
        <strain evidence="9 10">ATCC 24622</strain>
    </source>
</reference>
<dbReference type="SUPFAM" id="SSF49303">
    <property type="entry name" value="beta-Galactosidase/glucuronidase domain"/>
    <property type="match status" value="2"/>
</dbReference>
<dbReference type="PANTHER" id="PTHR43730:SF1">
    <property type="entry name" value="BETA-MANNOSIDASE"/>
    <property type="match status" value="1"/>
</dbReference>
<dbReference type="InterPro" id="IPR050887">
    <property type="entry name" value="Beta-mannosidase_GH2"/>
</dbReference>
<evidence type="ECO:0000313" key="10">
    <source>
        <dbReference type="Proteomes" id="UP001586593"/>
    </source>
</evidence>
<keyword evidence="1" id="KW-0119">Carbohydrate metabolism</keyword>
<comment type="caution">
    <text evidence="9">The sequence shown here is derived from an EMBL/GenBank/DDBJ whole genome shotgun (WGS) entry which is preliminary data.</text>
</comment>
<proteinExistence type="inferred from homology"/>
<dbReference type="Proteomes" id="UP001586593">
    <property type="component" value="Unassembled WGS sequence"/>
</dbReference>
<dbReference type="Gene3D" id="3.20.20.80">
    <property type="entry name" value="Glycosidases"/>
    <property type="match status" value="1"/>
</dbReference>